<gene>
    <name evidence="1" type="ORF">GSLYS_00008105001</name>
</gene>
<evidence type="ECO:0000313" key="2">
    <source>
        <dbReference type="Proteomes" id="UP001497497"/>
    </source>
</evidence>
<reference evidence="1 2" key="1">
    <citation type="submission" date="2024-04" db="EMBL/GenBank/DDBJ databases">
        <authorList>
            <consortium name="Genoscope - CEA"/>
            <person name="William W."/>
        </authorList>
    </citation>
    <scope>NUCLEOTIDE SEQUENCE [LARGE SCALE GENOMIC DNA]</scope>
</reference>
<dbReference type="AlphaFoldDB" id="A0AAV2HL10"/>
<accession>A0AAV2HL10</accession>
<dbReference type="Proteomes" id="UP001497497">
    <property type="component" value="Unassembled WGS sequence"/>
</dbReference>
<evidence type="ECO:0000313" key="1">
    <source>
        <dbReference type="EMBL" id="CAL1534145.1"/>
    </source>
</evidence>
<name>A0AAV2HL10_LYMST</name>
<dbReference type="EMBL" id="CAXITT010000162">
    <property type="protein sequence ID" value="CAL1534145.1"/>
    <property type="molecule type" value="Genomic_DNA"/>
</dbReference>
<comment type="caution">
    <text evidence="1">The sequence shown here is derived from an EMBL/GenBank/DDBJ whole genome shotgun (WGS) entry which is preliminary data.</text>
</comment>
<feature type="non-terminal residue" evidence="1">
    <location>
        <position position="137"/>
    </location>
</feature>
<sequence>MCSTENISSHLQDPKALKAPVSNKKINSPKITVLTEPPREPIYAKSLLSPRASTSIVSTNFTMHYHHAASSTTKTSLQSSAPSISADATVPHVSLPTKCTFISSFQRQSGIGNKNLVYSLLKDNFQKAGPTNSSQMV</sequence>
<organism evidence="1 2">
    <name type="scientific">Lymnaea stagnalis</name>
    <name type="common">Great pond snail</name>
    <name type="synonym">Helix stagnalis</name>
    <dbReference type="NCBI Taxonomy" id="6523"/>
    <lineage>
        <taxon>Eukaryota</taxon>
        <taxon>Metazoa</taxon>
        <taxon>Spiralia</taxon>
        <taxon>Lophotrochozoa</taxon>
        <taxon>Mollusca</taxon>
        <taxon>Gastropoda</taxon>
        <taxon>Heterobranchia</taxon>
        <taxon>Euthyneura</taxon>
        <taxon>Panpulmonata</taxon>
        <taxon>Hygrophila</taxon>
        <taxon>Lymnaeoidea</taxon>
        <taxon>Lymnaeidae</taxon>
        <taxon>Lymnaea</taxon>
    </lineage>
</organism>
<keyword evidence="2" id="KW-1185">Reference proteome</keyword>
<proteinExistence type="predicted"/>
<protein>
    <submittedName>
        <fullName evidence="1">Uncharacterized protein</fullName>
    </submittedName>
</protein>